<keyword evidence="3" id="KW-1185">Reference proteome</keyword>
<feature type="compositionally biased region" description="Polar residues" evidence="1">
    <location>
        <begin position="58"/>
        <end position="68"/>
    </location>
</feature>
<gene>
    <name evidence="2" type="ORF">Aglo03_63470</name>
</gene>
<proteinExistence type="predicted"/>
<feature type="compositionally biased region" description="Low complexity" evidence="1">
    <location>
        <begin position="23"/>
        <end position="32"/>
    </location>
</feature>
<dbReference type="EMBL" id="BSSD01000014">
    <property type="protein sequence ID" value="GLW95531.1"/>
    <property type="molecule type" value="Genomic_DNA"/>
</dbReference>
<organism evidence="2 3">
    <name type="scientific">Actinokineospora globicatena</name>
    <dbReference type="NCBI Taxonomy" id="103729"/>
    <lineage>
        <taxon>Bacteria</taxon>
        <taxon>Bacillati</taxon>
        <taxon>Actinomycetota</taxon>
        <taxon>Actinomycetes</taxon>
        <taxon>Pseudonocardiales</taxon>
        <taxon>Pseudonocardiaceae</taxon>
        <taxon>Actinokineospora</taxon>
    </lineage>
</organism>
<dbReference type="AlphaFoldDB" id="A0A9W6QSW7"/>
<dbReference type="Proteomes" id="UP001165042">
    <property type="component" value="Unassembled WGS sequence"/>
</dbReference>
<evidence type="ECO:0000313" key="2">
    <source>
        <dbReference type="EMBL" id="GLW95531.1"/>
    </source>
</evidence>
<sequence>MIDRVGAEFGSNRITANPVPASPTARPVPTGTAAGGPLGSTSGGTGVVGTCAAAGPAHNTNNPTTPGKATSRIPAPLAHLLPSKRRGRRQVTPRHPL</sequence>
<protein>
    <submittedName>
        <fullName evidence="2">Uncharacterized protein</fullName>
    </submittedName>
</protein>
<feature type="region of interest" description="Disordered" evidence="1">
    <location>
        <begin position="1"/>
        <end position="41"/>
    </location>
</feature>
<evidence type="ECO:0000256" key="1">
    <source>
        <dbReference type="SAM" id="MobiDB-lite"/>
    </source>
</evidence>
<reference evidence="2" key="1">
    <citation type="submission" date="2023-02" db="EMBL/GenBank/DDBJ databases">
        <title>Actinokineospora globicatena NBRC 15670.</title>
        <authorList>
            <person name="Ichikawa N."/>
            <person name="Sato H."/>
            <person name="Tonouchi N."/>
        </authorList>
    </citation>
    <scope>NUCLEOTIDE SEQUENCE</scope>
    <source>
        <strain evidence="2">NBRC 15670</strain>
    </source>
</reference>
<feature type="region of interest" description="Disordered" evidence="1">
    <location>
        <begin position="54"/>
        <end position="97"/>
    </location>
</feature>
<comment type="caution">
    <text evidence="2">The sequence shown here is derived from an EMBL/GenBank/DDBJ whole genome shotgun (WGS) entry which is preliminary data.</text>
</comment>
<name>A0A9W6QSW7_9PSEU</name>
<feature type="compositionally biased region" description="Basic residues" evidence="1">
    <location>
        <begin position="82"/>
        <end position="97"/>
    </location>
</feature>
<accession>A0A9W6QSW7</accession>
<evidence type="ECO:0000313" key="3">
    <source>
        <dbReference type="Proteomes" id="UP001165042"/>
    </source>
</evidence>